<feature type="transmembrane region" description="Helical" evidence="1">
    <location>
        <begin position="6"/>
        <end position="29"/>
    </location>
</feature>
<dbReference type="Proteomes" id="UP000198915">
    <property type="component" value="Unassembled WGS sequence"/>
</dbReference>
<reference evidence="4" key="1">
    <citation type="submission" date="2016-10" db="EMBL/GenBank/DDBJ databases">
        <authorList>
            <person name="Varghese N."/>
            <person name="Submissions S."/>
        </authorList>
    </citation>
    <scope>NUCLEOTIDE SEQUENCE [LARGE SCALE GENOMIC DNA]</scope>
    <source>
        <strain evidence="4">OK042</strain>
    </source>
</reference>
<keyword evidence="1" id="KW-0812">Transmembrane</keyword>
<dbReference type="GeneID" id="301132251"/>
<dbReference type="InterPro" id="IPR058620">
    <property type="entry name" value="YtrI_C"/>
</dbReference>
<dbReference type="EMBL" id="FORT01000007">
    <property type="protein sequence ID" value="SFK00393.1"/>
    <property type="molecule type" value="Genomic_DNA"/>
</dbReference>
<dbReference type="AlphaFoldDB" id="A0A1I3VZL6"/>
<feature type="domain" description="Sporulation membrane protein YtrI C-terminal" evidence="2">
    <location>
        <begin position="81"/>
        <end position="153"/>
    </location>
</feature>
<proteinExistence type="predicted"/>
<dbReference type="RefSeq" id="WP_092268952.1">
    <property type="nucleotide sequence ID" value="NZ_BJOE01000076.1"/>
</dbReference>
<dbReference type="STRING" id="1884381.SAMN05518846_107250"/>
<evidence type="ECO:0000313" key="4">
    <source>
        <dbReference type="Proteomes" id="UP000198915"/>
    </source>
</evidence>
<accession>A0A1I3VZL6</accession>
<name>A0A1I3VZL6_9BACL</name>
<gene>
    <name evidence="3" type="ORF">SAMN05518846_107250</name>
</gene>
<organism evidence="3 4">
    <name type="scientific">Brevibacillus centrosporus</name>
    <dbReference type="NCBI Taxonomy" id="54910"/>
    <lineage>
        <taxon>Bacteria</taxon>
        <taxon>Bacillati</taxon>
        <taxon>Bacillota</taxon>
        <taxon>Bacilli</taxon>
        <taxon>Bacillales</taxon>
        <taxon>Paenibacillaceae</taxon>
        <taxon>Brevibacillus</taxon>
    </lineage>
</organism>
<sequence>MKRAHWQRYVAIWVIGILLGGSTVLFLYGKEMEEMMLVKKSLEFQNKKLYEENQELKKSQNVSRRKQAVGIEEVRVTVMDPKPHPTIEVQVVEWMEKDLASLKGKKVEQVAEVHQVLHEMLRRREYVLPDRTMVEVRVKTVVISRTLHLFVTAEVKPDDVWKKVARNFLFVDSYIST</sequence>
<evidence type="ECO:0000256" key="1">
    <source>
        <dbReference type="SAM" id="Phobius"/>
    </source>
</evidence>
<dbReference type="Pfam" id="PF26347">
    <property type="entry name" value="YtrI_sporulation"/>
    <property type="match status" value="1"/>
</dbReference>
<evidence type="ECO:0000259" key="2">
    <source>
        <dbReference type="Pfam" id="PF26347"/>
    </source>
</evidence>
<protein>
    <recommendedName>
        <fullName evidence="2">Sporulation membrane protein YtrI C-terminal domain-containing protein</fullName>
    </recommendedName>
</protein>
<keyword evidence="4" id="KW-1185">Reference proteome</keyword>
<keyword evidence="1" id="KW-1133">Transmembrane helix</keyword>
<evidence type="ECO:0000313" key="3">
    <source>
        <dbReference type="EMBL" id="SFK00393.1"/>
    </source>
</evidence>
<keyword evidence="1" id="KW-0472">Membrane</keyword>